<proteinExistence type="predicted"/>
<sequence>MASDLWTIHQIMRHLQNEEATAAVMDAIDDRELSTDEQNDEQEAENNQERNTDRRYLFIIFNDPTWSRTVQRLKGNPTQQCAQTVTSDAAATVANEQRQGLSVDEQFTLQLRQLFDDYMQRTRRRFPIRYFIDFTNQTM</sequence>
<reference evidence="2" key="1">
    <citation type="submission" date="2021-02" db="EMBL/GenBank/DDBJ databases">
        <authorList>
            <person name="Nowell W R."/>
        </authorList>
    </citation>
    <scope>NUCLEOTIDE SEQUENCE</scope>
</reference>
<name>A0A815YA16_ADIRI</name>
<evidence type="ECO:0000313" key="1">
    <source>
        <dbReference type="EMBL" id="CAF1529464.1"/>
    </source>
</evidence>
<organism evidence="2 3">
    <name type="scientific">Adineta ricciae</name>
    <name type="common">Rotifer</name>
    <dbReference type="NCBI Taxonomy" id="249248"/>
    <lineage>
        <taxon>Eukaryota</taxon>
        <taxon>Metazoa</taxon>
        <taxon>Spiralia</taxon>
        <taxon>Gnathifera</taxon>
        <taxon>Rotifera</taxon>
        <taxon>Eurotatoria</taxon>
        <taxon>Bdelloidea</taxon>
        <taxon>Adinetida</taxon>
        <taxon>Adinetidae</taxon>
        <taxon>Adineta</taxon>
    </lineage>
</organism>
<dbReference type="AlphaFoldDB" id="A0A815YA16"/>
<keyword evidence="3" id="KW-1185">Reference proteome</keyword>
<dbReference type="EMBL" id="CAJNOJ010000860">
    <property type="protein sequence ID" value="CAF1529464.1"/>
    <property type="molecule type" value="Genomic_DNA"/>
</dbReference>
<dbReference type="OrthoDB" id="10020717at2759"/>
<protein>
    <submittedName>
        <fullName evidence="2">Uncharacterized protein</fullName>
    </submittedName>
</protein>
<evidence type="ECO:0000313" key="3">
    <source>
        <dbReference type="Proteomes" id="UP000663828"/>
    </source>
</evidence>
<gene>
    <name evidence="1" type="ORF">EDS130_LOCUS44454</name>
    <name evidence="2" type="ORF">XAT740_LOCUS44155</name>
</gene>
<comment type="caution">
    <text evidence="2">The sequence shown here is derived from an EMBL/GenBank/DDBJ whole genome shotgun (WGS) entry which is preliminary data.</text>
</comment>
<accession>A0A815YA16</accession>
<evidence type="ECO:0000313" key="2">
    <source>
        <dbReference type="EMBL" id="CAF1567516.1"/>
    </source>
</evidence>
<dbReference type="Proteomes" id="UP000663828">
    <property type="component" value="Unassembled WGS sequence"/>
</dbReference>
<dbReference type="EMBL" id="CAJNOR010005554">
    <property type="protein sequence ID" value="CAF1567516.1"/>
    <property type="molecule type" value="Genomic_DNA"/>
</dbReference>
<dbReference type="Proteomes" id="UP000663852">
    <property type="component" value="Unassembled WGS sequence"/>
</dbReference>